<evidence type="ECO:0000256" key="1">
    <source>
        <dbReference type="SAM" id="Phobius"/>
    </source>
</evidence>
<proteinExistence type="predicted"/>
<evidence type="ECO:0000313" key="3">
    <source>
        <dbReference type="Proteomes" id="UP000235015"/>
    </source>
</evidence>
<feature type="transmembrane region" description="Helical" evidence="1">
    <location>
        <begin position="37"/>
        <end position="56"/>
    </location>
</feature>
<gene>
    <name evidence="2" type="ORF">C0630_16505</name>
</gene>
<sequence>MIELPITPTIRVMTAGTVIRKRAFVHIIRRMTIHTRLWRLFIIGIQMTTTATHRLVQSDQRKIGKAMIKNRLSCPTFLSMTALALLSLLTFMPVISFMTSDALLFQFHFLDTGLMAGDASNLFVSTQ</sequence>
<dbReference type="Proteomes" id="UP000235015">
    <property type="component" value="Unassembled WGS sequence"/>
</dbReference>
<keyword evidence="1" id="KW-0472">Membrane</keyword>
<reference evidence="2 3" key="1">
    <citation type="submission" date="2017-11" db="EMBL/GenBank/DDBJ databases">
        <title>Genome-resolved metagenomics identifies genetic mobility, metabolic interactions, and unexpected diversity in perchlorate-reducing communities.</title>
        <authorList>
            <person name="Barnum T.P."/>
            <person name="Figueroa I.A."/>
            <person name="Carlstrom C.I."/>
            <person name="Lucas L.N."/>
            <person name="Engelbrektson A.L."/>
            <person name="Coates J.D."/>
        </authorList>
    </citation>
    <scope>NUCLEOTIDE SEQUENCE [LARGE SCALE GENOMIC DNA]</scope>
    <source>
        <strain evidence="2">BM301</strain>
    </source>
</reference>
<dbReference type="AlphaFoldDB" id="A0A2N6CTF2"/>
<evidence type="ECO:0000313" key="2">
    <source>
        <dbReference type="EMBL" id="PLX60390.1"/>
    </source>
</evidence>
<dbReference type="EMBL" id="PKUN01000025">
    <property type="protein sequence ID" value="PLX60390.1"/>
    <property type="molecule type" value="Genomic_DNA"/>
</dbReference>
<organism evidence="2 3">
    <name type="scientific">Sedimenticola selenatireducens</name>
    <dbReference type="NCBI Taxonomy" id="191960"/>
    <lineage>
        <taxon>Bacteria</taxon>
        <taxon>Pseudomonadati</taxon>
        <taxon>Pseudomonadota</taxon>
        <taxon>Gammaproteobacteria</taxon>
        <taxon>Chromatiales</taxon>
        <taxon>Sedimenticolaceae</taxon>
        <taxon>Sedimenticola</taxon>
    </lineage>
</organism>
<feature type="transmembrane region" description="Helical" evidence="1">
    <location>
        <begin position="77"/>
        <end position="98"/>
    </location>
</feature>
<comment type="caution">
    <text evidence="2">The sequence shown here is derived from an EMBL/GenBank/DDBJ whole genome shotgun (WGS) entry which is preliminary data.</text>
</comment>
<keyword evidence="1" id="KW-0812">Transmembrane</keyword>
<keyword evidence="1" id="KW-1133">Transmembrane helix</keyword>
<name>A0A2N6CTF2_9GAMM</name>
<accession>A0A2N6CTF2</accession>
<protein>
    <submittedName>
        <fullName evidence="2">Uncharacterized protein</fullName>
    </submittedName>
</protein>